<dbReference type="InterPro" id="IPR036396">
    <property type="entry name" value="Cyt_P450_sf"/>
</dbReference>
<comment type="pathway">
    <text evidence="3">Secondary metabolite biosynthesis; terpenoid biosynthesis.</text>
</comment>
<sequence>MSREYLLPKLVKIGTPRLRRLAVNLIPSRKIQKLRDIIDTMERTSVDIFETKQKALQKGDEAFESLNEHGKDIMSILGASLAFAGTDTTSNALSRILSLLSTHPKVQDTLRSEVMQAISTYGDEMLYDDLVNLPFLDAVCRETLRLYPPFPLAGRIARQDASVSLSTPIKGLDGRQMTSIMIPKGTKVYISILNANRDPALWGPDSHEWKPERWLSPLPQALADARVPGIYSNLYATPQVSTKMSSPSTYVG</sequence>
<dbReference type="InterPro" id="IPR002401">
    <property type="entry name" value="Cyt_P450_E_grp-I"/>
</dbReference>
<evidence type="ECO:0008006" key="15">
    <source>
        <dbReference type="Google" id="ProtNLM"/>
    </source>
</evidence>
<dbReference type="GO" id="GO:0016020">
    <property type="term" value="C:membrane"/>
    <property type="evidence" value="ECO:0007669"/>
    <property type="project" value="UniProtKB-SubCell"/>
</dbReference>
<evidence type="ECO:0000256" key="12">
    <source>
        <dbReference type="ARBA" id="ARBA00023136"/>
    </source>
</evidence>
<reference evidence="13" key="2">
    <citation type="submission" date="2021-10" db="EMBL/GenBank/DDBJ databases">
        <title>Phylogenomics reveals ancestral predisposition of the termite-cultivated fungus Termitomyces towards a domesticated lifestyle.</title>
        <authorList>
            <person name="Auxier B."/>
            <person name="Grum-Grzhimaylo A."/>
            <person name="Cardenas M.E."/>
            <person name="Lodge J.D."/>
            <person name="Laessoe T."/>
            <person name="Pedersen O."/>
            <person name="Smith M.E."/>
            <person name="Kuyper T.W."/>
            <person name="Franco-Molano E.A."/>
            <person name="Baroni T.J."/>
            <person name="Aanen D.K."/>
        </authorList>
    </citation>
    <scope>NUCLEOTIDE SEQUENCE</scope>
    <source>
        <strain evidence="13">D49</strain>
    </source>
</reference>
<dbReference type="EMBL" id="JABCKI010000802">
    <property type="protein sequence ID" value="KAG5649656.1"/>
    <property type="molecule type" value="Genomic_DNA"/>
</dbReference>
<reference evidence="13" key="1">
    <citation type="submission" date="2021-02" db="EMBL/GenBank/DDBJ databases">
        <authorList>
            <person name="Nieuwenhuis M."/>
            <person name="Van De Peppel L.J.J."/>
        </authorList>
    </citation>
    <scope>NUCLEOTIDE SEQUENCE</scope>
    <source>
        <strain evidence="13">D49</strain>
    </source>
</reference>
<protein>
    <recommendedName>
        <fullName evidence="15">Cytochrome P450</fullName>
    </recommendedName>
</protein>
<comment type="caution">
    <text evidence="13">The sequence shown here is derived from an EMBL/GenBank/DDBJ whole genome shotgun (WGS) entry which is preliminary data.</text>
</comment>
<proteinExistence type="inferred from homology"/>
<comment type="cofactor">
    <cofactor evidence="1">
        <name>heme</name>
        <dbReference type="ChEBI" id="CHEBI:30413"/>
    </cofactor>
</comment>
<evidence type="ECO:0000256" key="8">
    <source>
        <dbReference type="ARBA" id="ARBA00022989"/>
    </source>
</evidence>
<evidence type="ECO:0000256" key="11">
    <source>
        <dbReference type="ARBA" id="ARBA00023033"/>
    </source>
</evidence>
<dbReference type="PANTHER" id="PTHR24305:SF166">
    <property type="entry name" value="CYTOCHROME P450 12A4, MITOCHONDRIAL-RELATED"/>
    <property type="match status" value="1"/>
</dbReference>
<dbReference type="PRINTS" id="PR00463">
    <property type="entry name" value="EP450I"/>
</dbReference>
<keyword evidence="8" id="KW-1133">Transmembrane helix</keyword>
<evidence type="ECO:0000313" key="13">
    <source>
        <dbReference type="EMBL" id="KAG5649656.1"/>
    </source>
</evidence>
<evidence type="ECO:0000256" key="1">
    <source>
        <dbReference type="ARBA" id="ARBA00001971"/>
    </source>
</evidence>
<dbReference type="Proteomes" id="UP000717328">
    <property type="component" value="Unassembled WGS sequence"/>
</dbReference>
<dbReference type="PRINTS" id="PR00385">
    <property type="entry name" value="P450"/>
</dbReference>
<dbReference type="SUPFAM" id="SSF48264">
    <property type="entry name" value="Cytochrome P450"/>
    <property type="match status" value="1"/>
</dbReference>
<keyword evidence="7" id="KW-0479">Metal-binding</keyword>
<evidence type="ECO:0000256" key="6">
    <source>
        <dbReference type="ARBA" id="ARBA00022692"/>
    </source>
</evidence>
<dbReference type="InterPro" id="IPR001128">
    <property type="entry name" value="Cyt_P450"/>
</dbReference>
<evidence type="ECO:0000256" key="10">
    <source>
        <dbReference type="ARBA" id="ARBA00023004"/>
    </source>
</evidence>
<accession>A0A9P7GGQ0</accession>
<dbReference type="GO" id="GO:0016705">
    <property type="term" value="F:oxidoreductase activity, acting on paired donors, with incorporation or reduction of molecular oxygen"/>
    <property type="evidence" value="ECO:0007669"/>
    <property type="project" value="InterPro"/>
</dbReference>
<gene>
    <name evidence="13" type="ORF">H0H81_002667</name>
</gene>
<keyword evidence="5" id="KW-0349">Heme</keyword>
<keyword evidence="12" id="KW-0472">Membrane</keyword>
<keyword evidence="11" id="KW-0503">Monooxygenase</keyword>
<dbReference type="OrthoDB" id="1470350at2759"/>
<dbReference type="PANTHER" id="PTHR24305">
    <property type="entry name" value="CYTOCHROME P450"/>
    <property type="match status" value="1"/>
</dbReference>
<evidence type="ECO:0000256" key="2">
    <source>
        <dbReference type="ARBA" id="ARBA00004370"/>
    </source>
</evidence>
<dbReference type="GO" id="GO:0004497">
    <property type="term" value="F:monooxygenase activity"/>
    <property type="evidence" value="ECO:0007669"/>
    <property type="project" value="UniProtKB-KW"/>
</dbReference>
<dbReference type="GO" id="GO:0005506">
    <property type="term" value="F:iron ion binding"/>
    <property type="evidence" value="ECO:0007669"/>
    <property type="project" value="InterPro"/>
</dbReference>
<organism evidence="13 14">
    <name type="scientific">Sphagnurus paluster</name>
    <dbReference type="NCBI Taxonomy" id="117069"/>
    <lineage>
        <taxon>Eukaryota</taxon>
        <taxon>Fungi</taxon>
        <taxon>Dikarya</taxon>
        <taxon>Basidiomycota</taxon>
        <taxon>Agaricomycotina</taxon>
        <taxon>Agaricomycetes</taxon>
        <taxon>Agaricomycetidae</taxon>
        <taxon>Agaricales</taxon>
        <taxon>Tricholomatineae</taxon>
        <taxon>Lyophyllaceae</taxon>
        <taxon>Sphagnurus</taxon>
    </lineage>
</organism>
<keyword evidence="14" id="KW-1185">Reference proteome</keyword>
<evidence type="ECO:0000256" key="4">
    <source>
        <dbReference type="ARBA" id="ARBA00010617"/>
    </source>
</evidence>
<dbReference type="GO" id="GO:0020037">
    <property type="term" value="F:heme binding"/>
    <property type="evidence" value="ECO:0007669"/>
    <property type="project" value="InterPro"/>
</dbReference>
<evidence type="ECO:0000256" key="7">
    <source>
        <dbReference type="ARBA" id="ARBA00022723"/>
    </source>
</evidence>
<keyword evidence="6" id="KW-0812">Transmembrane</keyword>
<comment type="similarity">
    <text evidence="4">Belongs to the cytochrome P450 family.</text>
</comment>
<keyword evidence="10" id="KW-0408">Iron</keyword>
<dbReference type="AlphaFoldDB" id="A0A9P7GGQ0"/>
<name>A0A9P7GGQ0_9AGAR</name>
<keyword evidence="9" id="KW-0560">Oxidoreductase</keyword>
<evidence type="ECO:0000256" key="3">
    <source>
        <dbReference type="ARBA" id="ARBA00004721"/>
    </source>
</evidence>
<evidence type="ECO:0000313" key="14">
    <source>
        <dbReference type="Proteomes" id="UP000717328"/>
    </source>
</evidence>
<comment type="subcellular location">
    <subcellularLocation>
        <location evidence="2">Membrane</location>
    </subcellularLocation>
</comment>
<dbReference type="Gene3D" id="1.10.630.10">
    <property type="entry name" value="Cytochrome P450"/>
    <property type="match status" value="1"/>
</dbReference>
<evidence type="ECO:0000256" key="9">
    <source>
        <dbReference type="ARBA" id="ARBA00023002"/>
    </source>
</evidence>
<dbReference type="Pfam" id="PF00067">
    <property type="entry name" value="p450"/>
    <property type="match status" value="1"/>
</dbReference>
<evidence type="ECO:0000256" key="5">
    <source>
        <dbReference type="ARBA" id="ARBA00022617"/>
    </source>
</evidence>
<dbReference type="InterPro" id="IPR050121">
    <property type="entry name" value="Cytochrome_P450_monoxygenase"/>
</dbReference>